<dbReference type="PANTHER" id="PTHR11362:SF82">
    <property type="entry name" value="PHOSPHATIDYLETHANOLAMINE-BINDING PROTEIN 4"/>
    <property type="match status" value="1"/>
</dbReference>
<dbReference type="Gene3D" id="3.90.280.10">
    <property type="entry name" value="PEBP-like"/>
    <property type="match status" value="1"/>
</dbReference>
<organism evidence="1">
    <name type="scientific">Zeugodacus cucurbitae</name>
    <name type="common">Melon fruit fly</name>
    <name type="synonym">Bactrocera cucurbitae</name>
    <dbReference type="NCBI Taxonomy" id="28588"/>
    <lineage>
        <taxon>Eukaryota</taxon>
        <taxon>Metazoa</taxon>
        <taxon>Ecdysozoa</taxon>
        <taxon>Arthropoda</taxon>
        <taxon>Hexapoda</taxon>
        <taxon>Insecta</taxon>
        <taxon>Pterygota</taxon>
        <taxon>Neoptera</taxon>
        <taxon>Endopterygota</taxon>
        <taxon>Diptera</taxon>
        <taxon>Brachycera</taxon>
        <taxon>Muscomorpha</taxon>
        <taxon>Tephritoidea</taxon>
        <taxon>Tephritidae</taxon>
        <taxon>Zeugodacus</taxon>
        <taxon>Zeugodacus</taxon>
    </lineage>
</organism>
<proteinExistence type="predicted"/>
<reference evidence="1" key="1">
    <citation type="submission" date="2014-11" db="EMBL/GenBank/DDBJ databases">
        <authorList>
            <person name="Geib S."/>
        </authorList>
    </citation>
    <scope>NUCLEOTIDE SEQUENCE</scope>
</reference>
<dbReference type="InterPro" id="IPR008914">
    <property type="entry name" value="PEBP"/>
</dbReference>
<dbReference type="CDD" id="cd00866">
    <property type="entry name" value="PEBP_euk"/>
    <property type="match status" value="1"/>
</dbReference>
<dbReference type="SUPFAM" id="SSF49777">
    <property type="entry name" value="PEBP-like"/>
    <property type="match status" value="1"/>
</dbReference>
<dbReference type="OrthoDB" id="2506647at2759"/>
<dbReference type="InterPro" id="IPR035810">
    <property type="entry name" value="PEBP_euk"/>
</dbReference>
<protein>
    <submittedName>
        <fullName evidence="1">Phosphatidylethanolamine-binding protein homolog F40A3.3</fullName>
    </submittedName>
</protein>
<evidence type="ECO:0000313" key="1">
    <source>
        <dbReference type="EMBL" id="JAD09947.1"/>
    </source>
</evidence>
<sequence length="176" mass="19697">MAETLEQLMEVTPAIEVVYAAGAKVERGNELTPTQVKEQPTSVSWPVEDGAFYTLLFLCPDSPTRTDRQYADVWHWLVVNIPGNNLAEGHTVAEYVGAAPAEDAGLKRYIYLVFKQQGKSETDKVISKSNMDGRIKRKTKEVVEKYNLGKPVAAGYFQAKYDDYVAQLRAQLPKPE</sequence>
<dbReference type="Pfam" id="PF01161">
    <property type="entry name" value="PBP"/>
    <property type="match status" value="1"/>
</dbReference>
<dbReference type="InterPro" id="IPR036610">
    <property type="entry name" value="PEBP-like_sf"/>
</dbReference>
<dbReference type="EMBL" id="GBXI01004345">
    <property type="protein sequence ID" value="JAD09947.1"/>
    <property type="molecule type" value="Transcribed_RNA"/>
</dbReference>
<name>A0A0A1XG48_ZEUCU</name>
<reference evidence="1" key="2">
    <citation type="journal article" date="2015" name="Gigascience">
        <title>Reconstructing a comprehensive transcriptome assembly of a white-pupal translocated strain of the pest fruit fly Bactrocera cucurbitae.</title>
        <authorList>
            <person name="Sim S.B."/>
            <person name="Calla B."/>
            <person name="Hall B."/>
            <person name="DeRego T."/>
            <person name="Geib S.M."/>
        </authorList>
    </citation>
    <scope>NUCLEOTIDE SEQUENCE</scope>
</reference>
<gene>
    <name evidence="1" type="primary">F40A3.3_0</name>
    <name evidence="1" type="ORF">g.5498</name>
</gene>
<accession>A0A0A1XG48</accession>
<dbReference type="AlphaFoldDB" id="A0A0A1XG48"/>
<dbReference type="PANTHER" id="PTHR11362">
    <property type="entry name" value="PHOSPHATIDYLETHANOLAMINE-BINDING PROTEIN"/>
    <property type="match status" value="1"/>
</dbReference>